<feature type="binding site" evidence="5">
    <location>
        <position position="52"/>
    </location>
    <ligand>
        <name>Fe cation</name>
        <dbReference type="ChEBI" id="CHEBI:24875"/>
        <label>1</label>
    </ligand>
</feature>
<feature type="binding site" evidence="5">
    <location>
        <position position="93"/>
    </location>
    <ligand>
        <name>Fe cation</name>
        <dbReference type="ChEBI" id="CHEBI:24875"/>
        <label>1</label>
    </ligand>
</feature>
<dbReference type="GO" id="GO:0005829">
    <property type="term" value="C:cytosol"/>
    <property type="evidence" value="ECO:0007669"/>
    <property type="project" value="TreeGrafter"/>
</dbReference>
<dbReference type="PANTHER" id="PTHR11431:SF127">
    <property type="entry name" value="BACTERIAL NON-HEME FERRITIN"/>
    <property type="match status" value="1"/>
</dbReference>
<reference evidence="9" key="1">
    <citation type="submission" date="2018-05" db="EMBL/GenBank/DDBJ databases">
        <title>Genome Sequencing of selected type strains of the family Eggerthellaceae.</title>
        <authorList>
            <person name="Danylec N."/>
            <person name="Stoll D.A."/>
            <person name="Doetsch A."/>
            <person name="Huch M."/>
        </authorList>
    </citation>
    <scope>NUCLEOTIDE SEQUENCE [LARGE SCALE GENOMIC DNA]</scope>
    <source>
        <strain evidence="9">DSM 17537</strain>
    </source>
</reference>
<dbReference type="PROSITE" id="PS50905">
    <property type="entry name" value="FERRITIN_LIKE"/>
    <property type="match status" value="1"/>
</dbReference>
<dbReference type="InterPro" id="IPR012347">
    <property type="entry name" value="Ferritin-like"/>
</dbReference>
<dbReference type="Proteomes" id="UP000267368">
    <property type="component" value="Unassembled WGS sequence"/>
</dbReference>
<feature type="binding site" evidence="5">
    <location>
        <position position="126"/>
    </location>
    <ligand>
        <name>Fe cation</name>
        <dbReference type="ChEBI" id="CHEBI:24875"/>
        <label>1</label>
    </ligand>
</feature>
<sequence>MDKKVYELINDQINAELYSAYLYMSFADYYEEEGLQGYANYYMIQAAEERDHALIFRNYLHDNGEKIKLGAIGQPDKEFTDFMGPLEAAGEHERYITARINAIYAAAAEVKDYRCMKFLDWFIDEQMEEETHADDMITKMRLFGSDAKALYDLDREYASRVYVTPSPLANA</sequence>
<dbReference type="InterPro" id="IPR009078">
    <property type="entry name" value="Ferritin-like_SF"/>
</dbReference>
<dbReference type="EMBL" id="QICB01000006">
    <property type="protein sequence ID" value="RNL19166.1"/>
    <property type="molecule type" value="Genomic_DNA"/>
</dbReference>
<keyword evidence="9" id="KW-1185">Reference proteome</keyword>
<dbReference type="RefSeq" id="WP_123198518.1">
    <property type="nucleotide sequence ID" value="NZ_QICB01000006.1"/>
</dbReference>
<dbReference type="PANTHER" id="PTHR11431">
    <property type="entry name" value="FERRITIN"/>
    <property type="match status" value="1"/>
</dbReference>
<evidence type="ECO:0000256" key="2">
    <source>
        <dbReference type="ARBA" id="ARBA00022723"/>
    </source>
</evidence>
<feature type="binding site" evidence="5">
    <location>
        <position position="16"/>
    </location>
    <ligand>
        <name>Fe cation</name>
        <dbReference type="ChEBI" id="CHEBI:24875"/>
        <label>1</label>
    </ligand>
</feature>
<dbReference type="GO" id="GO:0008198">
    <property type="term" value="F:ferrous iron binding"/>
    <property type="evidence" value="ECO:0007669"/>
    <property type="project" value="TreeGrafter"/>
</dbReference>
<proteinExistence type="predicted"/>
<keyword evidence="2 5" id="KW-0479">Metal-binding</keyword>
<protein>
    <recommendedName>
        <fullName evidence="6">Ferritin</fullName>
    </recommendedName>
</protein>
<dbReference type="InterPro" id="IPR041719">
    <property type="entry name" value="Ferritin_prok"/>
</dbReference>
<dbReference type="AlphaFoldDB" id="A0A3N0ADU6"/>
<comment type="caution">
    <text evidence="8">The sequence shown here is derived from an EMBL/GenBank/DDBJ whole genome shotgun (WGS) entry which is preliminary data.</text>
</comment>
<evidence type="ECO:0000259" key="7">
    <source>
        <dbReference type="PROSITE" id="PS50905"/>
    </source>
</evidence>
<evidence type="ECO:0000256" key="6">
    <source>
        <dbReference type="RuleBase" id="RU361145"/>
    </source>
</evidence>
<feature type="binding site" evidence="5">
    <location>
        <position position="49"/>
    </location>
    <ligand>
        <name>Fe cation</name>
        <dbReference type="ChEBI" id="CHEBI:24875"/>
        <label>1</label>
    </ligand>
</feature>
<gene>
    <name evidence="8" type="ORF">DMP07_07430</name>
</gene>
<dbReference type="Pfam" id="PF00210">
    <property type="entry name" value="Ferritin"/>
    <property type="match status" value="1"/>
</dbReference>
<organism evidence="8 9">
    <name type="scientific">Slackia faecicanis</name>
    <dbReference type="NCBI Taxonomy" id="255723"/>
    <lineage>
        <taxon>Bacteria</taxon>
        <taxon>Bacillati</taxon>
        <taxon>Actinomycetota</taxon>
        <taxon>Coriobacteriia</taxon>
        <taxon>Eggerthellales</taxon>
        <taxon>Eggerthellaceae</taxon>
        <taxon>Slackia</taxon>
    </lineage>
</organism>
<accession>A0A3N0ADU6</accession>
<evidence type="ECO:0000313" key="8">
    <source>
        <dbReference type="EMBL" id="RNL19166.1"/>
    </source>
</evidence>
<dbReference type="GO" id="GO:0004322">
    <property type="term" value="F:ferroxidase activity"/>
    <property type="evidence" value="ECO:0007669"/>
    <property type="project" value="TreeGrafter"/>
</dbReference>
<dbReference type="InterPro" id="IPR009040">
    <property type="entry name" value="Ferritin-like_diiron"/>
</dbReference>
<dbReference type="InterPro" id="IPR008331">
    <property type="entry name" value="Ferritin_DPS_dom"/>
</dbReference>
<dbReference type="SUPFAM" id="SSF47240">
    <property type="entry name" value="Ferritin-like"/>
    <property type="match status" value="1"/>
</dbReference>
<keyword evidence="4 5" id="KW-0408">Iron</keyword>
<evidence type="ECO:0000256" key="1">
    <source>
        <dbReference type="ARBA" id="ARBA00022434"/>
    </source>
</evidence>
<dbReference type="InterPro" id="IPR001519">
    <property type="entry name" value="Ferritin"/>
</dbReference>
<evidence type="ECO:0000256" key="4">
    <source>
        <dbReference type="ARBA" id="ARBA00023004"/>
    </source>
</evidence>
<dbReference type="GO" id="GO:0008199">
    <property type="term" value="F:ferric iron binding"/>
    <property type="evidence" value="ECO:0007669"/>
    <property type="project" value="InterPro"/>
</dbReference>
<dbReference type="GO" id="GO:0006879">
    <property type="term" value="P:intracellular iron ion homeostasis"/>
    <property type="evidence" value="ECO:0007669"/>
    <property type="project" value="UniProtKB-KW"/>
</dbReference>
<evidence type="ECO:0000256" key="5">
    <source>
        <dbReference type="PIRSR" id="PIRSR601519-1"/>
    </source>
</evidence>
<evidence type="ECO:0000313" key="9">
    <source>
        <dbReference type="Proteomes" id="UP000267368"/>
    </source>
</evidence>
<dbReference type="Gene3D" id="1.20.1260.10">
    <property type="match status" value="1"/>
</dbReference>
<dbReference type="GO" id="GO:0006826">
    <property type="term" value="P:iron ion transport"/>
    <property type="evidence" value="ECO:0007669"/>
    <property type="project" value="InterPro"/>
</dbReference>
<keyword evidence="3" id="KW-0560">Oxidoreductase</keyword>
<name>A0A3N0ADU6_9ACTN</name>
<dbReference type="CDD" id="cd01055">
    <property type="entry name" value="Nonheme_Ferritin"/>
    <property type="match status" value="1"/>
</dbReference>
<dbReference type="OrthoDB" id="9801481at2"/>
<keyword evidence="1 6" id="KW-0409">Iron storage</keyword>
<evidence type="ECO:0000256" key="3">
    <source>
        <dbReference type="ARBA" id="ARBA00023002"/>
    </source>
</evidence>
<feature type="domain" description="Ferritin-like diiron" evidence="7">
    <location>
        <begin position="1"/>
        <end position="144"/>
    </location>
</feature>